<evidence type="ECO:0000313" key="9">
    <source>
        <dbReference type="Proteomes" id="UP000243406"/>
    </source>
</evidence>
<feature type="transmembrane region" description="Helical" evidence="6">
    <location>
        <begin position="305"/>
        <end position="328"/>
    </location>
</feature>
<name>A0A1T5BSJ3_9FIRM</name>
<dbReference type="Proteomes" id="UP000243406">
    <property type="component" value="Unassembled WGS sequence"/>
</dbReference>
<dbReference type="EMBL" id="FUYN01000003">
    <property type="protein sequence ID" value="SKB50238.1"/>
    <property type="molecule type" value="Genomic_DNA"/>
</dbReference>
<feature type="domain" description="Citrate transporter-like" evidence="7">
    <location>
        <begin position="15"/>
        <end position="301"/>
    </location>
</feature>
<dbReference type="InterPro" id="IPR051475">
    <property type="entry name" value="Diverse_Ion_Transporter"/>
</dbReference>
<evidence type="ECO:0000256" key="2">
    <source>
        <dbReference type="ARBA" id="ARBA00022448"/>
    </source>
</evidence>
<feature type="transmembrane region" description="Helical" evidence="6">
    <location>
        <begin position="278"/>
        <end position="299"/>
    </location>
</feature>
<dbReference type="GO" id="GO:0016020">
    <property type="term" value="C:membrane"/>
    <property type="evidence" value="ECO:0007669"/>
    <property type="project" value="UniProtKB-SubCell"/>
</dbReference>
<dbReference type="OrthoDB" id="3177666at2"/>
<keyword evidence="4 6" id="KW-1133">Transmembrane helix</keyword>
<dbReference type="AlphaFoldDB" id="A0A1T5BSJ3"/>
<feature type="transmembrane region" description="Helical" evidence="6">
    <location>
        <begin position="76"/>
        <end position="107"/>
    </location>
</feature>
<feature type="transmembrane region" description="Helical" evidence="6">
    <location>
        <begin position="154"/>
        <end position="175"/>
    </location>
</feature>
<feature type="transmembrane region" description="Helical" evidence="6">
    <location>
        <begin position="196"/>
        <end position="229"/>
    </location>
</feature>
<feature type="transmembrane region" description="Helical" evidence="6">
    <location>
        <begin position="241"/>
        <end position="266"/>
    </location>
</feature>
<evidence type="ECO:0000256" key="6">
    <source>
        <dbReference type="SAM" id="Phobius"/>
    </source>
</evidence>
<evidence type="ECO:0000313" key="8">
    <source>
        <dbReference type="EMBL" id="SKB50238.1"/>
    </source>
</evidence>
<keyword evidence="5 6" id="KW-0472">Membrane</keyword>
<dbReference type="RefSeq" id="WP_159446441.1">
    <property type="nucleotide sequence ID" value="NZ_FUYN01000003.1"/>
</dbReference>
<protein>
    <submittedName>
        <fullName evidence="8">Na+/H+ antiporter NhaD</fullName>
    </submittedName>
</protein>
<dbReference type="InterPro" id="IPR004680">
    <property type="entry name" value="Cit_transptr-like_dom"/>
</dbReference>
<dbReference type="PANTHER" id="PTHR43568">
    <property type="entry name" value="P PROTEIN"/>
    <property type="match status" value="1"/>
</dbReference>
<keyword evidence="3 6" id="KW-0812">Transmembrane</keyword>
<keyword evidence="9" id="KW-1185">Reference proteome</keyword>
<dbReference type="Pfam" id="PF03600">
    <property type="entry name" value="CitMHS"/>
    <property type="match status" value="1"/>
</dbReference>
<feature type="transmembrane region" description="Helical" evidence="6">
    <location>
        <begin position="12"/>
        <end position="29"/>
    </location>
</feature>
<evidence type="ECO:0000256" key="4">
    <source>
        <dbReference type="ARBA" id="ARBA00022989"/>
    </source>
</evidence>
<sequence>MKSIIDKLSEEVVFIVLLFVFSVSVFFRIPTIEAIDWGVLAALWNLMVVALALEEQRFLDYLANKICIRYHTERKLAFALIGLSALFAMFMTNDVALLTLVPITIIIGKKGRFNPYKLVALETIAANVGSSLTPFGNPQNIFLFNYFNMKPLEFFSFTAPFVIISMIGLLLIAMTCSKSKLDFDLEKIIIKSKTEIIVYLGLLVVAILSILHVLSWHLITPMIFIVIFIMKKKLIIDVDYFLLGTFVLFFLLVDNLLALDNIVDIISTQLQTPLKTMWVSAIASQGISNVPAAILLSPFTLNKEALLIGVSLGGFGTLIASLANLISWKLYIKAFPKRKYFRYFTLTNVILLIFVGAIMTLWIFN</sequence>
<accession>A0A1T5BSJ3</accession>
<dbReference type="PANTHER" id="PTHR43568:SF1">
    <property type="entry name" value="P PROTEIN"/>
    <property type="match status" value="1"/>
</dbReference>
<dbReference type="GO" id="GO:0055085">
    <property type="term" value="P:transmembrane transport"/>
    <property type="evidence" value="ECO:0007669"/>
    <property type="project" value="InterPro"/>
</dbReference>
<evidence type="ECO:0000259" key="7">
    <source>
        <dbReference type="Pfam" id="PF03600"/>
    </source>
</evidence>
<gene>
    <name evidence="8" type="ORF">SAMN02745120_1844</name>
</gene>
<feature type="transmembrane region" description="Helical" evidence="6">
    <location>
        <begin position="340"/>
        <end position="364"/>
    </location>
</feature>
<comment type="subcellular location">
    <subcellularLocation>
        <location evidence="1">Membrane</location>
        <topology evidence="1">Multi-pass membrane protein</topology>
    </subcellularLocation>
</comment>
<reference evidence="9" key="1">
    <citation type="submission" date="2017-02" db="EMBL/GenBank/DDBJ databases">
        <authorList>
            <person name="Varghese N."/>
            <person name="Submissions S."/>
        </authorList>
    </citation>
    <scope>NUCLEOTIDE SEQUENCE [LARGE SCALE GENOMIC DNA]</scope>
    <source>
        <strain evidence="9">ATCC 35199</strain>
    </source>
</reference>
<keyword evidence="2" id="KW-0813">Transport</keyword>
<evidence type="ECO:0000256" key="5">
    <source>
        <dbReference type="ARBA" id="ARBA00023136"/>
    </source>
</evidence>
<evidence type="ECO:0000256" key="3">
    <source>
        <dbReference type="ARBA" id="ARBA00022692"/>
    </source>
</evidence>
<feature type="transmembrane region" description="Helical" evidence="6">
    <location>
        <begin position="35"/>
        <end position="55"/>
    </location>
</feature>
<organism evidence="8 9">
    <name type="scientific">Acetoanaerobium noterae</name>
    <dbReference type="NCBI Taxonomy" id="745369"/>
    <lineage>
        <taxon>Bacteria</taxon>
        <taxon>Bacillati</taxon>
        <taxon>Bacillota</taxon>
        <taxon>Clostridia</taxon>
        <taxon>Peptostreptococcales</taxon>
        <taxon>Filifactoraceae</taxon>
        <taxon>Acetoanaerobium</taxon>
    </lineage>
</organism>
<evidence type="ECO:0000256" key="1">
    <source>
        <dbReference type="ARBA" id="ARBA00004141"/>
    </source>
</evidence>
<proteinExistence type="predicted"/>